<evidence type="ECO:0000313" key="2">
    <source>
        <dbReference type="EMBL" id="RAR06419.1"/>
    </source>
</evidence>
<dbReference type="Proteomes" id="UP000249619">
    <property type="component" value="Unassembled WGS sequence"/>
</dbReference>
<dbReference type="PANTHER" id="PTHR37538:SF4">
    <property type="entry name" value="PITSLRE SERINE_THREONINE-PROTEIN KINASE CDC2L1"/>
    <property type="match status" value="1"/>
</dbReference>
<name>A0A364MXI0_STELY</name>
<feature type="compositionally biased region" description="Basic and acidic residues" evidence="1">
    <location>
        <begin position="305"/>
        <end position="315"/>
    </location>
</feature>
<evidence type="ECO:0000313" key="3">
    <source>
        <dbReference type="Proteomes" id="UP000249619"/>
    </source>
</evidence>
<reference evidence="3" key="1">
    <citation type="submission" date="2018-05" db="EMBL/GenBank/DDBJ databases">
        <title>Draft genome sequence of Stemphylium lycopersici strain CIDEFI 213.</title>
        <authorList>
            <person name="Medina R."/>
            <person name="Franco M.E.E."/>
            <person name="Lucentini C.G."/>
            <person name="Saparrat M.C.N."/>
            <person name="Balatti P.A."/>
        </authorList>
    </citation>
    <scope>NUCLEOTIDE SEQUENCE [LARGE SCALE GENOMIC DNA]</scope>
    <source>
        <strain evidence="3">CIDEFI 213</strain>
    </source>
</reference>
<evidence type="ECO:0008006" key="4">
    <source>
        <dbReference type="Google" id="ProtNLM"/>
    </source>
</evidence>
<proteinExistence type="predicted"/>
<dbReference type="AlphaFoldDB" id="A0A364MXI0"/>
<dbReference type="EMBL" id="QGDH01000116">
    <property type="protein sequence ID" value="RAR06419.1"/>
    <property type="molecule type" value="Genomic_DNA"/>
</dbReference>
<dbReference type="Gene3D" id="3.30.710.10">
    <property type="entry name" value="Potassium Channel Kv1.1, Chain A"/>
    <property type="match status" value="1"/>
</dbReference>
<accession>A0A364MXI0</accession>
<dbReference type="STRING" id="183478.A0A364MXI0"/>
<gene>
    <name evidence="2" type="ORF">DDE83_006968</name>
</gene>
<sequence length="371" mass="40450">MVSLEVGPEAVRFLVHDSILSRSEVLTAKSYPLAFVKQSVQLPELDQTTAHTLVHYLYTGKYQALSVHAASDKMTPESYKLSVCVYCAAVRYELPGLTELAQNKVKSFGEEVSIFDTLAVARDHAFPLLPEEDVWYPAYIEDALNAAMAEDPEPFRKPDFITTVDGNSKLLQLVWKTVMSNYARTPATPVARNDDALTPTAEAVPEIPQIESIEEPAPVEETQAINDDKPEIEALPVFETPKEDIPIVPETAQDGSVKMEDIDPTLDVPTTPEPFTDELDFKSSKTYQQMGKKAEQLAANTPPAEEPKVSGHVRSDSVIQIELDSKADGISGMVGDVEQVPTVASEVAPLKKNKKKGKKGKVAAAAVAGTE</sequence>
<feature type="region of interest" description="Disordered" evidence="1">
    <location>
        <begin position="292"/>
        <end position="315"/>
    </location>
</feature>
<organism evidence="2 3">
    <name type="scientific">Stemphylium lycopersici</name>
    <name type="common">Tomato gray leaf spot disease fungus</name>
    <name type="synonym">Thyrospora lycopersici</name>
    <dbReference type="NCBI Taxonomy" id="183478"/>
    <lineage>
        <taxon>Eukaryota</taxon>
        <taxon>Fungi</taxon>
        <taxon>Dikarya</taxon>
        <taxon>Ascomycota</taxon>
        <taxon>Pezizomycotina</taxon>
        <taxon>Dothideomycetes</taxon>
        <taxon>Pleosporomycetidae</taxon>
        <taxon>Pleosporales</taxon>
        <taxon>Pleosporineae</taxon>
        <taxon>Pleosporaceae</taxon>
        <taxon>Stemphylium</taxon>
    </lineage>
</organism>
<evidence type="ECO:0000256" key="1">
    <source>
        <dbReference type="SAM" id="MobiDB-lite"/>
    </source>
</evidence>
<keyword evidence="3" id="KW-1185">Reference proteome</keyword>
<comment type="caution">
    <text evidence="2">The sequence shown here is derived from an EMBL/GenBank/DDBJ whole genome shotgun (WGS) entry which is preliminary data.</text>
</comment>
<dbReference type="InterPro" id="IPR011333">
    <property type="entry name" value="SKP1/BTB/POZ_sf"/>
</dbReference>
<protein>
    <recommendedName>
        <fullName evidence="4">BTB domain-containing protein</fullName>
    </recommendedName>
</protein>
<dbReference type="PANTHER" id="PTHR37538">
    <property type="entry name" value="BTB DOMAIN-CONTAINING PROTEIN"/>
    <property type="match status" value="1"/>
</dbReference>